<dbReference type="Proteomes" id="UP000266723">
    <property type="component" value="Unassembled WGS sequence"/>
</dbReference>
<name>A0ABQ7DHF9_BRACR</name>
<evidence type="ECO:0000313" key="1">
    <source>
        <dbReference type="EMBL" id="KAF3577432.1"/>
    </source>
</evidence>
<evidence type="ECO:0000313" key="2">
    <source>
        <dbReference type="Proteomes" id="UP000266723"/>
    </source>
</evidence>
<sequence>MHLSKDTTLKPEIFQLPHFEILQGSSALLHIYLFPLPQHSPSPKSFFPPCSLTPFSASAAVKDTPVTQASDSTGIPVLISYVSNELNVTDSLRVVSFGLN</sequence>
<comment type="caution">
    <text evidence="1">The sequence shown here is derived from an EMBL/GenBank/DDBJ whole genome shotgun (WGS) entry which is preliminary data.</text>
</comment>
<protein>
    <submittedName>
        <fullName evidence="1">Uncharacterized protein</fullName>
    </submittedName>
</protein>
<proteinExistence type="predicted"/>
<reference evidence="1 2" key="1">
    <citation type="journal article" date="2020" name="BMC Genomics">
        <title>Intraspecific diversification of the crop wild relative Brassica cretica Lam. using demographic model selection.</title>
        <authorList>
            <person name="Kioukis A."/>
            <person name="Michalopoulou V.A."/>
            <person name="Briers L."/>
            <person name="Pirintsos S."/>
            <person name="Studholme D.J."/>
            <person name="Pavlidis P."/>
            <person name="Sarris P.F."/>
        </authorList>
    </citation>
    <scope>NUCLEOTIDE SEQUENCE [LARGE SCALE GENOMIC DNA]</scope>
    <source>
        <strain evidence="2">cv. PFS-1207/04</strain>
    </source>
</reference>
<keyword evidence="2" id="KW-1185">Reference proteome</keyword>
<gene>
    <name evidence="1" type="ORF">DY000_02033392</name>
</gene>
<dbReference type="EMBL" id="QGKV02000649">
    <property type="protein sequence ID" value="KAF3577432.1"/>
    <property type="molecule type" value="Genomic_DNA"/>
</dbReference>
<organism evidence="1 2">
    <name type="scientific">Brassica cretica</name>
    <name type="common">Mustard</name>
    <dbReference type="NCBI Taxonomy" id="69181"/>
    <lineage>
        <taxon>Eukaryota</taxon>
        <taxon>Viridiplantae</taxon>
        <taxon>Streptophyta</taxon>
        <taxon>Embryophyta</taxon>
        <taxon>Tracheophyta</taxon>
        <taxon>Spermatophyta</taxon>
        <taxon>Magnoliopsida</taxon>
        <taxon>eudicotyledons</taxon>
        <taxon>Gunneridae</taxon>
        <taxon>Pentapetalae</taxon>
        <taxon>rosids</taxon>
        <taxon>malvids</taxon>
        <taxon>Brassicales</taxon>
        <taxon>Brassicaceae</taxon>
        <taxon>Brassiceae</taxon>
        <taxon>Brassica</taxon>
    </lineage>
</organism>
<accession>A0ABQ7DHF9</accession>